<proteinExistence type="inferred from homology"/>
<dbReference type="InterPro" id="IPR023298">
    <property type="entry name" value="ATPase_P-typ_TM_dom_sf"/>
</dbReference>
<evidence type="ECO:0000256" key="9">
    <source>
        <dbReference type="ARBA" id="ARBA00022840"/>
    </source>
</evidence>
<evidence type="ECO:0000256" key="6">
    <source>
        <dbReference type="ARBA" id="ARBA00022737"/>
    </source>
</evidence>
<feature type="transmembrane region" description="Helical" evidence="18">
    <location>
        <begin position="750"/>
        <end position="769"/>
    </location>
</feature>
<dbReference type="EMBL" id="FNPF01000011">
    <property type="protein sequence ID" value="SDY58767.1"/>
    <property type="molecule type" value="Genomic_DNA"/>
</dbReference>
<dbReference type="Gene3D" id="3.30.70.100">
    <property type="match status" value="2"/>
</dbReference>
<keyword evidence="4 18" id="KW-0812">Transmembrane</keyword>
<keyword evidence="12 18" id="KW-1133">Transmembrane helix</keyword>
<feature type="domain" description="HMA" evidence="19">
    <location>
        <begin position="3"/>
        <end position="66"/>
    </location>
</feature>
<dbReference type="PRINTS" id="PR00943">
    <property type="entry name" value="CUATPASE"/>
</dbReference>
<keyword evidence="5 18" id="KW-0479">Metal-binding</keyword>
<evidence type="ECO:0000256" key="1">
    <source>
        <dbReference type="ARBA" id="ARBA00004127"/>
    </source>
</evidence>
<keyword evidence="15 18" id="KW-0472">Membrane</keyword>
<gene>
    <name evidence="20" type="ORF">SAMN05444340_11158</name>
</gene>
<dbReference type="SUPFAM" id="SSF81665">
    <property type="entry name" value="Calcium ATPase, transmembrane domain M"/>
    <property type="match status" value="1"/>
</dbReference>
<dbReference type="GO" id="GO:0005524">
    <property type="term" value="F:ATP binding"/>
    <property type="evidence" value="ECO:0007669"/>
    <property type="project" value="UniProtKB-UniRule"/>
</dbReference>
<dbReference type="GO" id="GO:0055070">
    <property type="term" value="P:copper ion homeostasis"/>
    <property type="evidence" value="ECO:0007669"/>
    <property type="project" value="TreeGrafter"/>
</dbReference>
<dbReference type="CDD" id="cd00371">
    <property type="entry name" value="HMA"/>
    <property type="match status" value="2"/>
</dbReference>
<dbReference type="RefSeq" id="WP_089883961.1">
    <property type="nucleotide sequence ID" value="NZ_FNPF01000011.1"/>
</dbReference>
<dbReference type="STRING" id="321339.SAMN05444340_11158"/>
<evidence type="ECO:0000313" key="20">
    <source>
        <dbReference type="EMBL" id="SDY58767.1"/>
    </source>
</evidence>
<reference evidence="20 21" key="1">
    <citation type="submission" date="2016-10" db="EMBL/GenBank/DDBJ databases">
        <authorList>
            <person name="de Groot N.N."/>
        </authorList>
    </citation>
    <scope>NUCLEOTIDE SEQUENCE [LARGE SCALE GENOMIC DNA]</scope>
    <source>
        <strain evidence="20 21">DSM 26880</strain>
    </source>
</reference>
<dbReference type="PANTHER" id="PTHR43520">
    <property type="entry name" value="ATP7, ISOFORM B"/>
    <property type="match status" value="1"/>
</dbReference>
<dbReference type="InterPro" id="IPR017969">
    <property type="entry name" value="Heavy-metal-associated_CS"/>
</dbReference>
<keyword evidence="3" id="KW-0813">Transport</keyword>
<evidence type="ECO:0000256" key="10">
    <source>
        <dbReference type="ARBA" id="ARBA00022842"/>
    </source>
</evidence>
<evidence type="ECO:0000256" key="2">
    <source>
        <dbReference type="ARBA" id="ARBA00006024"/>
    </source>
</evidence>
<dbReference type="SFLD" id="SFLDG00002">
    <property type="entry name" value="C1.7:_P-type_atpase_like"/>
    <property type="match status" value="1"/>
</dbReference>
<keyword evidence="6" id="KW-0677">Repeat</keyword>
<keyword evidence="7 18" id="KW-0547">Nucleotide-binding</keyword>
<evidence type="ECO:0000256" key="11">
    <source>
        <dbReference type="ARBA" id="ARBA00022967"/>
    </source>
</evidence>
<feature type="transmembrane region" description="Helical" evidence="18">
    <location>
        <begin position="190"/>
        <end position="210"/>
    </location>
</feature>
<keyword evidence="11" id="KW-1278">Translocase</keyword>
<feature type="transmembrane region" description="Helical" evidence="18">
    <location>
        <begin position="412"/>
        <end position="434"/>
    </location>
</feature>
<dbReference type="SUPFAM" id="SSF56784">
    <property type="entry name" value="HAD-like"/>
    <property type="match status" value="1"/>
</dbReference>
<evidence type="ECO:0000256" key="17">
    <source>
        <dbReference type="ARBA" id="ARBA00047424"/>
    </source>
</evidence>
<dbReference type="CDD" id="cd02094">
    <property type="entry name" value="P-type_ATPase_Cu-like"/>
    <property type="match status" value="1"/>
</dbReference>
<dbReference type="Gene3D" id="2.70.150.10">
    <property type="entry name" value="Calcium-transporting ATPase, cytoplasmic transduction domain A"/>
    <property type="match status" value="1"/>
</dbReference>
<feature type="transmembrane region" description="Helical" evidence="18">
    <location>
        <begin position="158"/>
        <end position="178"/>
    </location>
</feature>
<dbReference type="InterPro" id="IPR059000">
    <property type="entry name" value="ATPase_P-type_domA"/>
</dbReference>
<dbReference type="GO" id="GO:0043682">
    <property type="term" value="F:P-type divalent copper transporter activity"/>
    <property type="evidence" value="ECO:0007669"/>
    <property type="project" value="UniProtKB-EC"/>
</dbReference>
<feature type="transmembrane region" description="Helical" evidence="18">
    <location>
        <begin position="231"/>
        <end position="253"/>
    </location>
</feature>
<dbReference type="NCBIfam" id="TIGR01494">
    <property type="entry name" value="ATPase_P-type"/>
    <property type="match status" value="1"/>
</dbReference>
<dbReference type="InterPro" id="IPR027256">
    <property type="entry name" value="P-typ_ATPase_IB"/>
</dbReference>
<dbReference type="PROSITE" id="PS00154">
    <property type="entry name" value="ATPASE_E1_E2"/>
    <property type="match status" value="1"/>
</dbReference>
<feature type="transmembrane region" description="Helical" evidence="18">
    <location>
        <begin position="440"/>
        <end position="461"/>
    </location>
</feature>
<dbReference type="GO" id="GO:0016887">
    <property type="term" value="F:ATP hydrolysis activity"/>
    <property type="evidence" value="ECO:0007669"/>
    <property type="project" value="InterPro"/>
</dbReference>
<dbReference type="SUPFAM" id="SSF55008">
    <property type="entry name" value="HMA, heavy metal-associated domain"/>
    <property type="match status" value="2"/>
</dbReference>
<dbReference type="PROSITE" id="PS50846">
    <property type="entry name" value="HMA_2"/>
    <property type="match status" value="2"/>
</dbReference>
<keyword evidence="14" id="KW-0406">Ion transport</keyword>
<dbReference type="PRINTS" id="PR00119">
    <property type="entry name" value="CATATPASE"/>
</dbReference>
<dbReference type="GO" id="GO:0005507">
    <property type="term" value="F:copper ion binding"/>
    <property type="evidence" value="ECO:0007669"/>
    <property type="project" value="InterPro"/>
</dbReference>
<evidence type="ECO:0000256" key="14">
    <source>
        <dbReference type="ARBA" id="ARBA00023065"/>
    </source>
</evidence>
<dbReference type="Pfam" id="PF00403">
    <property type="entry name" value="HMA"/>
    <property type="match status" value="2"/>
</dbReference>
<evidence type="ECO:0000256" key="18">
    <source>
        <dbReference type="RuleBase" id="RU362081"/>
    </source>
</evidence>
<accession>A0A1H3L2M6</accession>
<dbReference type="Pfam" id="PF00122">
    <property type="entry name" value="E1-E2_ATPase"/>
    <property type="match status" value="1"/>
</dbReference>
<dbReference type="AlphaFoldDB" id="A0A1H3L2M6"/>
<dbReference type="SFLD" id="SFLDS00003">
    <property type="entry name" value="Haloacid_Dehalogenase"/>
    <property type="match status" value="1"/>
</dbReference>
<evidence type="ECO:0000259" key="19">
    <source>
        <dbReference type="PROSITE" id="PS50846"/>
    </source>
</evidence>
<dbReference type="Pfam" id="PF00702">
    <property type="entry name" value="Hydrolase"/>
    <property type="match status" value="1"/>
</dbReference>
<dbReference type="PROSITE" id="PS01047">
    <property type="entry name" value="HMA_1"/>
    <property type="match status" value="1"/>
</dbReference>
<keyword evidence="13" id="KW-0186">Copper</keyword>
<keyword evidence="9 18" id="KW-0067">ATP-binding</keyword>
<dbReference type="SUPFAM" id="SSF81653">
    <property type="entry name" value="Calcium ATPase, transduction domain A"/>
    <property type="match status" value="1"/>
</dbReference>
<keyword evidence="8" id="KW-0187">Copper transport</keyword>
<evidence type="ECO:0000256" key="8">
    <source>
        <dbReference type="ARBA" id="ARBA00022796"/>
    </source>
</evidence>
<feature type="transmembrane region" description="Helical" evidence="18">
    <location>
        <begin position="775"/>
        <end position="793"/>
    </location>
</feature>
<dbReference type="PANTHER" id="PTHR43520:SF8">
    <property type="entry name" value="P-TYPE CU(+) TRANSPORTER"/>
    <property type="match status" value="1"/>
</dbReference>
<dbReference type="FunFam" id="3.30.70.100:FF:000005">
    <property type="entry name" value="Copper-exporting P-type ATPase A"/>
    <property type="match status" value="1"/>
</dbReference>
<dbReference type="Gene3D" id="3.40.1110.10">
    <property type="entry name" value="Calcium-transporting ATPase, cytoplasmic domain N"/>
    <property type="match status" value="1"/>
</dbReference>
<comment type="subcellular location">
    <subcellularLocation>
        <location evidence="18">Cell membrane</location>
    </subcellularLocation>
    <subcellularLocation>
        <location evidence="1">Endomembrane system</location>
        <topology evidence="1">Multi-pass membrane protein</topology>
    </subcellularLocation>
</comment>
<evidence type="ECO:0000256" key="13">
    <source>
        <dbReference type="ARBA" id="ARBA00023008"/>
    </source>
</evidence>
<keyword evidence="18" id="KW-1003">Cell membrane</keyword>
<evidence type="ECO:0000313" key="21">
    <source>
        <dbReference type="Proteomes" id="UP000199286"/>
    </source>
</evidence>
<evidence type="ECO:0000256" key="5">
    <source>
        <dbReference type="ARBA" id="ARBA00022723"/>
    </source>
</evidence>
<dbReference type="EC" id="7.2.2.9" evidence="16"/>
<comment type="catalytic activity">
    <reaction evidence="17">
        <text>Cu(2+)(in) + ATP + H2O = Cu(2+)(out) + ADP + phosphate + H(+)</text>
        <dbReference type="Rhea" id="RHEA:10376"/>
        <dbReference type="ChEBI" id="CHEBI:15377"/>
        <dbReference type="ChEBI" id="CHEBI:15378"/>
        <dbReference type="ChEBI" id="CHEBI:29036"/>
        <dbReference type="ChEBI" id="CHEBI:30616"/>
        <dbReference type="ChEBI" id="CHEBI:43474"/>
        <dbReference type="ChEBI" id="CHEBI:456216"/>
        <dbReference type="EC" id="7.2.2.9"/>
    </reaction>
</comment>
<dbReference type="Gene3D" id="3.40.50.1000">
    <property type="entry name" value="HAD superfamily/HAD-like"/>
    <property type="match status" value="1"/>
</dbReference>
<evidence type="ECO:0000256" key="4">
    <source>
        <dbReference type="ARBA" id="ARBA00022692"/>
    </source>
</evidence>
<feature type="transmembrane region" description="Helical" evidence="18">
    <location>
        <begin position="259"/>
        <end position="278"/>
    </location>
</feature>
<dbReference type="InterPro" id="IPR008250">
    <property type="entry name" value="ATPase_P-typ_transduc_dom_A_sf"/>
</dbReference>
<feature type="domain" description="HMA" evidence="19">
    <location>
        <begin position="68"/>
        <end position="134"/>
    </location>
</feature>
<evidence type="ECO:0000256" key="12">
    <source>
        <dbReference type="ARBA" id="ARBA00022989"/>
    </source>
</evidence>
<dbReference type="NCBIfam" id="TIGR01511">
    <property type="entry name" value="ATPase-IB1_Cu"/>
    <property type="match status" value="1"/>
</dbReference>
<dbReference type="InterPro" id="IPR001757">
    <property type="entry name" value="P_typ_ATPase"/>
</dbReference>
<dbReference type="OrthoDB" id="9807843at2"/>
<organism evidence="20 21">
    <name type="scientific">Citreimonas salinaria</name>
    <dbReference type="NCBI Taxonomy" id="321339"/>
    <lineage>
        <taxon>Bacteria</taxon>
        <taxon>Pseudomonadati</taxon>
        <taxon>Pseudomonadota</taxon>
        <taxon>Alphaproteobacteria</taxon>
        <taxon>Rhodobacterales</taxon>
        <taxon>Roseobacteraceae</taxon>
        <taxon>Citreimonas</taxon>
    </lineage>
</organism>
<keyword evidence="21" id="KW-1185">Reference proteome</keyword>
<protein>
    <recommendedName>
        <fullName evidence="16">P-type Cu(2+) transporter</fullName>
        <ecNumber evidence="16">7.2.2.9</ecNumber>
    </recommendedName>
</protein>
<dbReference type="InterPro" id="IPR018303">
    <property type="entry name" value="ATPase_P-typ_P_site"/>
</dbReference>
<evidence type="ECO:0000256" key="15">
    <source>
        <dbReference type="ARBA" id="ARBA00023136"/>
    </source>
</evidence>
<dbReference type="FunFam" id="2.70.150.10:FF:000002">
    <property type="entry name" value="Copper-transporting ATPase 1, putative"/>
    <property type="match status" value="1"/>
</dbReference>
<keyword evidence="10" id="KW-0460">Magnesium</keyword>
<comment type="similarity">
    <text evidence="2 18">Belongs to the cation transport ATPase (P-type) (TC 3.A.3) family. Type IB subfamily.</text>
</comment>
<evidence type="ECO:0000256" key="7">
    <source>
        <dbReference type="ARBA" id="ARBA00022741"/>
    </source>
</evidence>
<name>A0A1H3L2M6_9RHOB</name>
<evidence type="ECO:0000256" key="3">
    <source>
        <dbReference type="ARBA" id="ARBA00022448"/>
    </source>
</evidence>
<dbReference type="InterPro" id="IPR023214">
    <property type="entry name" value="HAD_sf"/>
</dbReference>
<dbReference type="InterPro" id="IPR006121">
    <property type="entry name" value="HMA_dom"/>
</dbReference>
<dbReference type="InterPro" id="IPR044492">
    <property type="entry name" value="P_typ_ATPase_HD_dom"/>
</dbReference>
<dbReference type="NCBIfam" id="TIGR00003">
    <property type="entry name" value="copper ion binding protein"/>
    <property type="match status" value="1"/>
</dbReference>
<dbReference type="SFLD" id="SFLDF00027">
    <property type="entry name" value="p-type_atpase"/>
    <property type="match status" value="1"/>
</dbReference>
<dbReference type="InterPro" id="IPR023299">
    <property type="entry name" value="ATPase_P-typ_cyto_dom_N"/>
</dbReference>
<sequence length="822" mass="84483">MAQQIQFDVTSMTCAGCAGRAERALAGVPGVEAASVSIASHRATVAGGADAAALRDALQQAGYPAQEARITLAIEGMSCASCAGRVERALTALPGVLDAQVNLATDTVLVRVLSGAVTSEQLTHAVRDAGYGAQLEGDDTEAAEERRRAETAVLRRDFNIAAALTLPVFLVEMGGHAVPAFHHWLHGMAGTWQVWLAQFLLVTAVLIGPGRRFFRVGLPLLAKGAPDMNTLVALGTLAAWGYSTTVLFAPGLLPETARAVYFEAAAVIVTLILLGRLLEARAKGRTGAAIRKLMGLRPDTVRREREGVVAEVPVSDVALGDVLHARAGERIAVDGVVVSGASYVDESMLTGEPVPVEKSEGAEVTGGTVNGNGALRYRATAVGSDTVLARIIALVEQAQGAKLPIQALADRVVRIFVPVVLAIATVTVAVWLALTGDPAQALVAGVSVLIIACPCAMGLATPTSIMVGTGRAAELGVLFRKGDALQMLSQARVVAFDKTGTLTEGRPELASSTMAGGFDDAEVLRLVASAERGSAHPIARALERAAPAAPEPDSVETLPGAGLRAVVEGREVLVGNARLMAEAGIDDSPLADALGTAAARGQTPVLVAVDGRLAAALAVADRVKPDARRAVAALREAGVQVAMITGDTRATARAIADDLGIDHVEAEVRPEGKVDAIRHLRDRFGDVAFAGDGINDAPALAEAEVGLAIGTGTDVAIESADVVLSSGAVAGAVNALALSRAVMRNIRQNLFWAFGYNVALIPVAAGLLYPATGMMLSPMLAAGAMALSSVFVLSNALRLRRAAPALAEGPARPVANLQEAAA</sequence>
<dbReference type="NCBIfam" id="TIGR01525">
    <property type="entry name" value="ATPase-IB_hvy"/>
    <property type="match status" value="1"/>
</dbReference>
<dbReference type="InterPro" id="IPR036412">
    <property type="entry name" value="HAD-like_sf"/>
</dbReference>
<dbReference type="InterPro" id="IPR036163">
    <property type="entry name" value="HMA_dom_sf"/>
</dbReference>
<dbReference type="GO" id="GO:0012505">
    <property type="term" value="C:endomembrane system"/>
    <property type="evidence" value="ECO:0007669"/>
    <property type="project" value="UniProtKB-SubCell"/>
</dbReference>
<dbReference type="InterPro" id="IPR006122">
    <property type="entry name" value="HMA_Cu_ion-bd"/>
</dbReference>
<dbReference type="Proteomes" id="UP000199286">
    <property type="component" value="Unassembled WGS sequence"/>
</dbReference>
<evidence type="ECO:0000256" key="16">
    <source>
        <dbReference type="ARBA" id="ARBA00038904"/>
    </source>
</evidence>
<dbReference type="GO" id="GO:0005886">
    <property type="term" value="C:plasma membrane"/>
    <property type="evidence" value="ECO:0007669"/>
    <property type="project" value="UniProtKB-SubCell"/>
</dbReference>